<dbReference type="InterPro" id="IPR029519">
    <property type="entry name" value="RdCVF2"/>
</dbReference>
<feature type="domain" description="Thioredoxin" evidence="1">
    <location>
        <begin position="1"/>
        <end position="142"/>
    </location>
</feature>
<dbReference type="GO" id="GO:0045494">
    <property type="term" value="P:photoreceptor cell maintenance"/>
    <property type="evidence" value="ECO:0007669"/>
    <property type="project" value="InterPro"/>
</dbReference>
<reference evidence="2 3" key="1">
    <citation type="journal article" date="2018" name="Gigascience">
        <title>Genomes of trombidid mites reveal novel predicted allergens and laterally-transferred genes associated with secondary metabolism.</title>
        <authorList>
            <person name="Dong X."/>
            <person name="Chaisiri K."/>
            <person name="Xia D."/>
            <person name="Armstrong S.D."/>
            <person name="Fang Y."/>
            <person name="Donnelly M.J."/>
            <person name="Kadowaki T."/>
            <person name="McGarry J.W."/>
            <person name="Darby A.C."/>
            <person name="Makepeace B.L."/>
        </authorList>
    </citation>
    <scope>NUCLEOTIDE SEQUENCE [LARGE SCALE GENOMIC DNA]</scope>
    <source>
        <strain evidence="2">UoL-WK</strain>
    </source>
</reference>
<dbReference type="PANTHER" id="PTHR46762">
    <property type="entry name" value="NUCLEOREDOXIN-LIKE PROTEIN 2"/>
    <property type="match status" value="1"/>
</dbReference>
<organism evidence="2 3">
    <name type="scientific">Dinothrombium tinctorium</name>
    <dbReference type="NCBI Taxonomy" id="1965070"/>
    <lineage>
        <taxon>Eukaryota</taxon>
        <taxon>Metazoa</taxon>
        <taxon>Ecdysozoa</taxon>
        <taxon>Arthropoda</taxon>
        <taxon>Chelicerata</taxon>
        <taxon>Arachnida</taxon>
        <taxon>Acari</taxon>
        <taxon>Acariformes</taxon>
        <taxon>Trombidiformes</taxon>
        <taxon>Prostigmata</taxon>
        <taxon>Anystina</taxon>
        <taxon>Parasitengona</taxon>
        <taxon>Trombidioidea</taxon>
        <taxon>Trombidiidae</taxon>
        <taxon>Dinothrombium</taxon>
    </lineage>
</organism>
<dbReference type="InterPro" id="IPR012336">
    <property type="entry name" value="Thioredoxin-like_fold"/>
</dbReference>
<keyword evidence="3" id="KW-1185">Reference proteome</keyword>
<name>A0A443QPA9_9ACAR</name>
<gene>
    <name evidence="2" type="ORF">B4U79_15585</name>
</gene>
<dbReference type="GO" id="GO:0007600">
    <property type="term" value="P:sensory perception"/>
    <property type="evidence" value="ECO:0007669"/>
    <property type="project" value="InterPro"/>
</dbReference>
<accession>A0A443QPA9</accession>
<dbReference type="Pfam" id="PF13905">
    <property type="entry name" value="Thioredoxin_8"/>
    <property type="match status" value="1"/>
</dbReference>
<sequence>MDLIENIQLVRKDGTQVSSSQVFSKQLIGFYFGAGWCPPCKMFTSLLADAYNEIKRDGHEFEIIYVSSDQNAQKFQNFFRDSHADWLAIPFKHEAIKALRQRFRIAGVPVLVITRTDGTVITDLGRADIQSKGCRAYDHWISQSQ</sequence>
<proteinExistence type="predicted"/>
<dbReference type="STRING" id="1965070.A0A443QPA9"/>
<dbReference type="PANTHER" id="PTHR46762:SF1">
    <property type="entry name" value="NUCLEOREDOXIN-LIKE PROTEIN 2"/>
    <property type="match status" value="1"/>
</dbReference>
<dbReference type="Gene3D" id="3.40.30.10">
    <property type="entry name" value="Glutaredoxin"/>
    <property type="match status" value="1"/>
</dbReference>
<dbReference type="AlphaFoldDB" id="A0A443QPA9"/>
<evidence type="ECO:0000313" key="2">
    <source>
        <dbReference type="EMBL" id="RWS04872.1"/>
    </source>
</evidence>
<dbReference type="InterPro" id="IPR013766">
    <property type="entry name" value="Thioredoxin_domain"/>
</dbReference>
<dbReference type="EMBL" id="NCKU01005207">
    <property type="protein sequence ID" value="RWS04872.1"/>
    <property type="molecule type" value="Genomic_DNA"/>
</dbReference>
<protein>
    <submittedName>
        <fullName evidence="2">16 kDa thioredoxion-like protein</fullName>
    </submittedName>
</protein>
<dbReference type="PROSITE" id="PS51352">
    <property type="entry name" value="THIOREDOXIN_2"/>
    <property type="match status" value="1"/>
</dbReference>
<comment type="caution">
    <text evidence="2">The sequence shown here is derived from an EMBL/GenBank/DDBJ whole genome shotgun (WGS) entry which is preliminary data.</text>
</comment>
<dbReference type="InterPro" id="IPR036249">
    <property type="entry name" value="Thioredoxin-like_sf"/>
</dbReference>
<dbReference type="SUPFAM" id="SSF52833">
    <property type="entry name" value="Thioredoxin-like"/>
    <property type="match status" value="1"/>
</dbReference>
<evidence type="ECO:0000259" key="1">
    <source>
        <dbReference type="PROSITE" id="PS51352"/>
    </source>
</evidence>
<dbReference type="Proteomes" id="UP000285301">
    <property type="component" value="Unassembled WGS sequence"/>
</dbReference>
<evidence type="ECO:0000313" key="3">
    <source>
        <dbReference type="Proteomes" id="UP000285301"/>
    </source>
</evidence>
<dbReference type="OrthoDB" id="189920at2759"/>